<comment type="caution">
    <text evidence="4">The sequence shown here is derived from an EMBL/GenBank/DDBJ whole genome shotgun (WGS) entry which is preliminary data.</text>
</comment>
<sequence length="449" mass="52088">MAKHPVEQSPKIDLTNIDFIKFGEYLSEYNIVDKKGRYLHWCQLKWRVPSKEAEHIWYAVKFRRDQAKKNTGLFDKNGYEFHFCIHDSLEPKLHKIVQLGAGKVAAIAGSQASGHVQQNYLVSSLLMEEAITSAQLEGAATTQADAKKMLEEELTPSTPDERMILNNYMLLRLADKRKQELLTRDLMLEFHRIATHGVSENENIPGEFRCSNDIYIGNDDNPLFYPPNHEELENRLEEICAFANENHDGEDGRKFIPPVIKAIILHFMIGYKHAFRDGNGRTARAIFYWYMLKNGYDIFEYISISKVIKEHAKDYGMSYLYVQKDYGDLTYFIDFNVNIILSSFDELQEYLKVKTNEFHEIVNVLENSKYKNKLNFIQKNLIKTGIKEPGKLFKVKSVQNLYDVSENTARKLLKELETMKIFLSTKIGRATHYIAPADLRSRLNKISKS</sequence>
<reference evidence="4" key="1">
    <citation type="submission" date="2013-07" db="EMBL/GenBank/DDBJ databases">
        <title>Sub-species coevolution in mutualistic symbiosis.</title>
        <authorList>
            <person name="Murfin K."/>
            <person name="Klassen J."/>
            <person name="Lee M."/>
            <person name="Forst S."/>
            <person name="Stock P."/>
            <person name="Goodrich-Blair H."/>
        </authorList>
    </citation>
    <scope>NUCLEOTIDE SEQUENCE [LARGE SCALE GENOMIC DNA]</scope>
    <source>
        <strain evidence="4">Oregonense</strain>
    </source>
</reference>
<dbReference type="PROSITE" id="PS51459">
    <property type="entry name" value="FIDO"/>
    <property type="match status" value="1"/>
</dbReference>
<gene>
    <name evidence="4" type="ORF">XBO1_680012</name>
</gene>
<dbReference type="Pfam" id="PF02661">
    <property type="entry name" value="Fic"/>
    <property type="match status" value="1"/>
</dbReference>
<dbReference type="InterPro" id="IPR036597">
    <property type="entry name" value="Fido-like_dom_sf"/>
</dbReference>
<dbReference type="PANTHER" id="PTHR13504:SF38">
    <property type="entry name" value="FIDO DOMAIN-CONTAINING PROTEIN"/>
    <property type="match status" value="1"/>
</dbReference>
<dbReference type="Proteomes" id="UP000028483">
    <property type="component" value="Unassembled WGS sequence"/>
</dbReference>
<organism evidence="4">
    <name type="scientific">Xenorhabdus bovienii str. oregonense</name>
    <dbReference type="NCBI Taxonomy" id="1398202"/>
    <lineage>
        <taxon>Bacteria</taxon>
        <taxon>Pseudomonadati</taxon>
        <taxon>Pseudomonadota</taxon>
        <taxon>Gammaproteobacteria</taxon>
        <taxon>Enterobacterales</taxon>
        <taxon>Morganellaceae</taxon>
        <taxon>Xenorhabdus</taxon>
    </lineage>
</organism>
<dbReference type="PANTHER" id="PTHR13504">
    <property type="entry name" value="FIDO DOMAIN-CONTAINING PROTEIN DDB_G0283145"/>
    <property type="match status" value="1"/>
</dbReference>
<evidence type="ECO:0000313" key="4">
    <source>
        <dbReference type="EMBL" id="CDH07907.1"/>
    </source>
</evidence>
<dbReference type="SUPFAM" id="SSF140931">
    <property type="entry name" value="Fic-like"/>
    <property type="match status" value="1"/>
</dbReference>
<dbReference type="InterPro" id="IPR040198">
    <property type="entry name" value="Fido_containing"/>
</dbReference>
<keyword evidence="2" id="KW-0067">ATP-binding</keyword>
<dbReference type="EMBL" id="CBSX010000235">
    <property type="protein sequence ID" value="CDH07907.1"/>
    <property type="molecule type" value="Genomic_DNA"/>
</dbReference>
<keyword evidence="2" id="KW-0547">Nucleotide-binding</keyword>
<dbReference type="AlphaFoldDB" id="A0A077P094"/>
<dbReference type="HOGENOM" id="CLU_038572_0_0_6"/>
<evidence type="ECO:0000259" key="3">
    <source>
        <dbReference type="PROSITE" id="PS51459"/>
    </source>
</evidence>
<dbReference type="GO" id="GO:0005524">
    <property type="term" value="F:ATP binding"/>
    <property type="evidence" value="ECO:0007669"/>
    <property type="project" value="UniProtKB-KW"/>
</dbReference>
<dbReference type="Gene3D" id="1.10.3290.10">
    <property type="entry name" value="Fido-like domain"/>
    <property type="match status" value="1"/>
</dbReference>
<evidence type="ECO:0000256" key="1">
    <source>
        <dbReference type="PIRSR" id="PIRSR640198-1"/>
    </source>
</evidence>
<protein>
    <submittedName>
        <fullName evidence="4">Filamentation induced by cAMP protein Fic</fullName>
    </submittedName>
</protein>
<feature type="active site" evidence="1">
    <location>
        <position position="273"/>
    </location>
</feature>
<accession>A0A077P094</accession>
<proteinExistence type="predicted"/>
<evidence type="ECO:0000256" key="2">
    <source>
        <dbReference type="PIRSR" id="PIRSR640198-2"/>
    </source>
</evidence>
<dbReference type="RefSeq" id="WP_038253463.1">
    <property type="nucleotide sequence ID" value="NZ_CAWLUU010000064.1"/>
</dbReference>
<dbReference type="InterPro" id="IPR003812">
    <property type="entry name" value="Fido"/>
</dbReference>
<feature type="domain" description="Fido" evidence="3">
    <location>
        <begin position="182"/>
        <end position="338"/>
    </location>
</feature>
<name>A0A077P094_XENBV</name>
<feature type="binding site" evidence="2">
    <location>
        <begin position="277"/>
        <end position="284"/>
    </location>
    <ligand>
        <name>ATP</name>
        <dbReference type="ChEBI" id="CHEBI:30616"/>
    </ligand>
</feature>